<evidence type="ECO:0000313" key="3">
    <source>
        <dbReference type="Proteomes" id="UP000237684"/>
    </source>
</evidence>
<evidence type="ECO:0000313" key="2">
    <source>
        <dbReference type="EMBL" id="PQV63853.1"/>
    </source>
</evidence>
<organism evidence="2 3">
    <name type="scientific">Abditibacterium utsteinense</name>
    <dbReference type="NCBI Taxonomy" id="1960156"/>
    <lineage>
        <taxon>Bacteria</taxon>
        <taxon>Pseudomonadati</taxon>
        <taxon>Abditibacteriota</taxon>
        <taxon>Abditibacteriia</taxon>
        <taxon>Abditibacteriales</taxon>
        <taxon>Abditibacteriaceae</taxon>
        <taxon>Abditibacterium</taxon>
    </lineage>
</organism>
<feature type="region of interest" description="Disordered" evidence="1">
    <location>
        <begin position="49"/>
        <end position="75"/>
    </location>
</feature>
<dbReference type="RefSeq" id="WP_105483696.1">
    <property type="nucleotide sequence ID" value="NZ_NIGF01000008.1"/>
</dbReference>
<comment type="caution">
    <text evidence="2">The sequence shown here is derived from an EMBL/GenBank/DDBJ whole genome shotgun (WGS) entry which is preliminary data.</text>
</comment>
<reference evidence="2 3" key="1">
    <citation type="journal article" date="2018" name="Syst. Appl. Microbiol.">
        <title>Abditibacterium utsteinense sp. nov., the first cultivated member of candidate phylum FBP, isolated from ice-free Antarctic soil samples.</title>
        <authorList>
            <person name="Tahon G."/>
            <person name="Tytgat B."/>
            <person name="Lebbe L."/>
            <person name="Carlier A."/>
            <person name="Willems A."/>
        </authorList>
    </citation>
    <scope>NUCLEOTIDE SEQUENCE [LARGE SCALE GENOMIC DNA]</scope>
    <source>
        <strain evidence="2 3">LMG 29911</strain>
    </source>
</reference>
<dbReference type="AlphaFoldDB" id="A0A2S8SSR7"/>
<keyword evidence="3" id="KW-1185">Reference proteome</keyword>
<sequence>MKKDLTKRDSSLAAAAVSLLLLGAGAGVVFRQKASANQEQHRMIVQMNLEMGRSPDASTDSPPESEGQSDPNFVP</sequence>
<evidence type="ECO:0000256" key="1">
    <source>
        <dbReference type="SAM" id="MobiDB-lite"/>
    </source>
</evidence>
<protein>
    <submittedName>
        <fullName evidence="2">Uncharacterized protein</fullName>
    </submittedName>
</protein>
<feature type="compositionally biased region" description="Polar residues" evidence="1">
    <location>
        <begin position="56"/>
        <end position="75"/>
    </location>
</feature>
<name>A0A2S8SSR7_9BACT</name>
<gene>
    <name evidence="2" type="ORF">B1R32_10860</name>
</gene>
<accession>A0A2S8SSR7</accession>
<dbReference type="Proteomes" id="UP000237684">
    <property type="component" value="Unassembled WGS sequence"/>
</dbReference>
<proteinExistence type="predicted"/>
<dbReference type="InParanoid" id="A0A2S8SSR7"/>
<dbReference type="EMBL" id="NIGF01000008">
    <property type="protein sequence ID" value="PQV63853.1"/>
    <property type="molecule type" value="Genomic_DNA"/>
</dbReference>